<name>A0ABS6MMI6_9GAMM</name>
<dbReference type="RefSeq" id="WP_217669833.1">
    <property type="nucleotide sequence ID" value="NZ_JAHRID010000006.1"/>
</dbReference>
<feature type="chain" id="PRO_5045167989" evidence="1">
    <location>
        <begin position="18"/>
        <end position="142"/>
    </location>
</feature>
<comment type="caution">
    <text evidence="2">The sequence shown here is derived from an EMBL/GenBank/DDBJ whole genome shotgun (WGS) entry which is preliminary data.</text>
</comment>
<keyword evidence="3" id="KW-1185">Reference proteome</keyword>
<dbReference type="Proteomes" id="UP000704611">
    <property type="component" value="Unassembled WGS sequence"/>
</dbReference>
<protein>
    <submittedName>
        <fullName evidence="2">Uncharacterized protein</fullName>
    </submittedName>
</protein>
<proteinExistence type="predicted"/>
<keyword evidence="1" id="KW-0732">Signal</keyword>
<accession>A0ABS6MMI6</accession>
<gene>
    <name evidence="2" type="ORF">KQY15_12980</name>
</gene>
<evidence type="ECO:0000256" key="1">
    <source>
        <dbReference type="SAM" id="SignalP"/>
    </source>
</evidence>
<organism evidence="2 3">
    <name type="scientific">Arsukibacterium indicum</name>
    <dbReference type="NCBI Taxonomy" id="2848612"/>
    <lineage>
        <taxon>Bacteria</taxon>
        <taxon>Pseudomonadati</taxon>
        <taxon>Pseudomonadota</taxon>
        <taxon>Gammaproteobacteria</taxon>
        <taxon>Chromatiales</taxon>
        <taxon>Chromatiaceae</taxon>
        <taxon>Arsukibacterium</taxon>
    </lineage>
</organism>
<dbReference type="EMBL" id="JAHRID010000006">
    <property type="protein sequence ID" value="MBV2129998.1"/>
    <property type="molecule type" value="Genomic_DNA"/>
</dbReference>
<reference evidence="2 3" key="1">
    <citation type="submission" date="2021-06" db="EMBL/GenBank/DDBJ databases">
        <title>Rheinheimera indica sp. nov., isolated from deep-sea sediment.</title>
        <authorList>
            <person name="Wang Z."/>
            <person name="Zhang X.-Y."/>
        </authorList>
    </citation>
    <scope>NUCLEOTIDE SEQUENCE [LARGE SCALE GENOMIC DNA]</scope>
    <source>
        <strain evidence="2 3">SM2107</strain>
    </source>
</reference>
<evidence type="ECO:0000313" key="2">
    <source>
        <dbReference type="EMBL" id="MBV2129998.1"/>
    </source>
</evidence>
<feature type="signal peptide" evidence="1">
    <location>
        <begin position="1"/>
        <end position="17"/>
    </location>
</feature>
<evidence type="ECO:0000313" key="3">
    <source>
        <dbReference type="Proteomes" id="UP000704611"/>
    </source>
</evidence>
<sequence length="142" mass="16517">MKAFFALLFLTIQFYSAADEFIYDSSISPKVNRIYWQPGQTQSAIAYARFEQFYRLRDFIDLTLLTASRMPAEGIDLTQADKLYLMVARGEPLLEVYLNSTQLVFNGYIYQVDPELLKDFTRHNQRRINRGDLVPNTVFLPG</sequence>